<reference evidence="2 3" key="1">
    <citation type="submission" date="2019-06" db="EMBL/GenBank/DDBJ databases">
        <title>Lysobacter alkalisoli sp. nov. isolated from saline soil.</title>
        <authorList>
            <person name="Sun J.-Q."/>
            <person name="Xu L."/>
        </authorList>
    </citation>
    <scope>NUCLEOTIDE SEQUENCE [LARGE SCALE GENOMIC DNA]</scope>
    <source>
        <strain evidence="2 3">JCM 31130</strain>
    </source>
</reference>
<dbReference type="EMBL" id="VICE01000081">
    <property type="protein sequence ID" value="TQD45309.1"/>
    <property type="molecule type" value="Genomic_DNA"/>
</dbReference>
<keyword evidence="3" id="KW-1185">Reference proteome</keyword>
<evidence type="ECO:0000313" key="3">
    <source>
        <dbReference type="Proteomes" id="UP000318212"/>
    </source>
</evidence>
<accession>A0A508A5S1</accession>
<comment type="caution">
    <text evidence="2">The sequence shown here is derived from an EMBL/GenBank/DDBJ whole genome shotgun (WGS) entry which is preliminary data.</text>
</comment>
<dbReference type="AlphaFoldDB" id="A0A508A5S1"/>
<keyword evidence="1" id="KW-0472">Membrane</keyword>
<feature type="transmembrane region" description="Helical" evidence="1">
    <location>
        <begin position="12"/>
        <end position="30"/>
    </location>
</feature>
<name>A0A508A5S1_9GAMM</name>
<gene>
    <name evidence="2" type="ORF">FKV25_08530</name>
</gene>
<feature type="transmembrane region" description="Helical" evidence="1">
    <location>
        <begin position="74"/>
        <end position="98"/>
    </location>
</feature>
<keyword evidence="1" id="KW-1133">Transmembrane helix</keyword>
<dbReference type="RefSeq" id="WP_141518372.1">
    <property type="nucleotide sequence ID" value="NZ_VICE01000081.1"/>
</dbReference>
<proteinExistence type="predicted"/>
<dbReference type="Proteomes" id="UP000318212">
    <property type="component" value="Unassembled WGS sequence"/>
</dbReference>
<evidence type="ECO:0000313" key="2">
    <source>
        <dbReference type="EMBL" id="TQD45309.1"/>
    </source>
</evidence>
<dbReference type="OrthoDB" id="6692769at2"/>
<keyword evidence="1" id="KW-0812">Transmembrane</keyword>
<organism evidence="2 3">
    <name type="scientific">Marilutibacter aestuarii</name>
    <dbReference type="NCBI Taxonomy" id="1706195"/>
    <lineage>
        <taxon>Bacteria</taxon>
        <taxon>Pseudomonadati</taxon>
        <taxon>Pseudomonadota</taxon>
        <taxon>Gammaproteobacteria</taxon>
        <taxon>Lysobacterales</taxon>
        <taxon>Lysobacteraceae</taxon>
        <taxon>Marilutibacter</taxon>
    </lineage>
</organism>
<sequence length="100" mass="11380">MEQLAALLVGKPINILVIAFPFLLAAWWPTAAVATPPPSRRAIRLAALAWLGYAAWEMVVAWRTPEANIRVDLLVIWPVLALLSLWAIWRWIAFLRVVRR</sequence>
<protein>
    <submittedName>
        <fullName evidence="2">Uncharacterized protein</fullName>
    </submittedName>
</protein>
<evidence type="ECO:0000256" key="1">
    <source>
        <dbReference type="SAM" id="Phobius"/>
    </source>
</evidence>